<dbReference type="CDD" id="cd02440">
    <property type="entry name" value="AdoMet_MTases"/>
    <property type="match status" value="1"/>
</dbReference>
<dbReference type="RefSeq" id="WP_159751354.1">
    <property type="nucleotide sequence ID" value="NZ_WUQX01000001.1"/>
</dbReference>
<dbReference type="GO" id="GO:0008170">
    <property type="term" value="F:N-methyltransferase activity"/>
    <property type="evidence" value="ECO:0007669"/>
    <property type="project" value="InterPro"/>
</dbReference>
<dbReference type="Proteomes" id="UP000460412">
    <property type="component" value="Unassembled WGS sequence"/>
</dbReference>
<dbReference type="PANTHER" id="PTHR33841">
    <property type="entry name" value="DNA METHYLTRANSFERASE YEEA-RELATED"/>
    <property type="match status" value="1"/>
</dbReference>
<keyword evidence="6" id="KW-1185">Reference proteome</keyword>
<keyword evidence="1 5" id="KW-0489">Methyltransferase</keyword>
<evidence type="ECO:0000256" key="2">
    <source>
        <dbReference type="ARBA" id="ARBA00022679"/>
    </source>
</evidence>
<dbReference type="Gene3D" id="3.40.50.150">
    <property type="entry name" value="Vaccinia Virus protein VP39"/>
    <property type="match status" value="1"/>
</dbReference>
<dbReference type="GO" id="GO:0032259">
    <property type="term" value="P:methylation"/>
    <property type="evidence" value="ECO:0007669"/>
    <property type="project" value="UniProtKB-KW"/>
</dbReference>
<protein>
    <submittedName>
        <fullName evidence="5">Methyltransferase</fullName>
    </submittedName>
</protein>
<proteinExistence type="predicted"/>
<comment type="caution">
    <text evidence="5">The sequence shown here is derived from an EMBL/GenBank/DDBJ whole genome shotgun (WGS) entry which is preliminary data.</text>
</comment>
<feature type="domain" description="DNA methylase adenine-specific" evidence="4">
    <location>
        <begin position="5"/>
        <end position="121"/>
    </location>
</feature>
<dbReference type="SUPFAM" id="SSF53335">
    <property type="entry name" value="S-adenosyl-L-methionine-dependent methyltransferases"/>
    <property type="match status" value="1"/>
</dbReference>
<dbReference type="InterPro" id="IPR029063">
    <property type="entry name" value="SAM-dependent_MTases_sf"/>
</dbReference>
<organism evidence="5 6">
    <name type="scientific">Sporofaciens musculi</name>
    <dbReference type="NCBI Taxonomy" id="2681861"/>
    <lineage>
        <taxon>Bacteria</taxon>
        <taxon>Bacillati</taxon>
        <taxon>Bacillota</taxon>
        <taxon>Clostridia</taxon>
        <taxon>Lachnospirales</taxon>
        <taxon>Lachnospiraceae</taxon>
        <taxon>Sporofaciens</taxon>
    </lineage>
</organism>
<reference evidence="5 6" key="1">
    <citation type="submission" date="2019-12" db="EMBL/GenBank/DDBJ databases">
        <title>Sporaefaciens musculi gen. nov., sp. nov., a novel bacterium isolated from the caecum of an obese mouse.</title>
        <authorList>
            <person name="Rasmussen T.S."/>
            <person name="Streidl T."/>
            <person name="Hitch T.C.A."/>
            <person name="Wortmann E."/>
            <person name="Deptula P."/>
            <person name="Hansen M."/>
            <person name="Nielsen D.S."/>
            <person name="Clavel T."/>
            <person name="Vogensen F.K."/>
        </authorList>
    </citation>
    <scope>NUCLEOTIDE SEQUENCE [LARGE SCALE GENOMIC DNA]</scope>
    <source>
        <strain evidence="5 6">WCA-9-b2</strain>
    </source>
</reference>
<sequence length="506" mass="58307">MRGKREYGDYQTPLDFAEKVCIYLKNNRYIRPSAVVEPTCGIGSFIQSSLVFNAEEYYGIEINPDYCKICKKNIQDDRVKIINSDFFSYSSKVLIKNKSQVLVIGNPPWVTNSTLSVLGSDNLPIKGNFKRLKGMEAITGTSNFDICEYIILQLIREYRDSNTVISMLCKTSVARNVFKELKRNYINFEVCDILEFDASKVFGINASACILLIQLSDRPVSSDVCNVYDFEAPVTAKSQFGYLNGQFYSKFDSSTEYFDGRCCFEWRQGVKHDCSKVMELSLRDERLENGKKESVEIEADYIFPLVKSSMFKAPVIHNFSKFVIVTQRKAREETEHLEHEVPKTWRYLNENIELFENRKSSIYRGAPPFSMFGVGEYSYSQYKVGVSGFYKQPMFSVLYSEDKKPVMTDDTSYFICFDSYDMAYVAMLLLNSAKVQMFLKSIAFLDAKRPYTKKVLERIDFEKIVKRLSLDELSQTEQELQLNPYVTDGMYCDFKAMLGTGQLSFA</sequence>
<dbReference type="AlphaFoldDB" id="A0A7X3SJB2"/>
<dbReference type="GO" id="GO:0003677">
    <property type="term" value="F:DNA binding"/>
    <property type="evidence" value="ECO:0007669"/>
    <property type="project" value="InterPro"/>
</dbReference>
<evidence type="ECO:0000259" key="4">
    <source>
        <dbReference type="Pfam" id="PF02384"/>
    </source>
</evidence>
<gene>
    <name evidence="5" type="ORF">GN277_12570</name>
</gene>
<dbReference type="EMBL" id="WUQX01000001">
    <property type="protein sequence ID" value="MXP76195.1"/>
    <property type="molecule type" value="Genomic_DNA"/>
</dbReference>
<evidence type="ECO:0000256" key="3">
    <source>
        <dbReference type="ARBA" id="ARBA00022691"/>
    </source>
</evidence>
<evidence type="ECO:0000256" key="1">
    <source>
        <dbReference type="ARBA" id="ARBA00022603"/>
    </source>
</evidence>
<dbReference type="InterPro" id="IPR003356">
    <property type="entry name" value="DNA_methylase_A-5"/>
</dbReference>
<dbReference type="PRINTS" id="PR00507">
    <property type="entry name" value="N12N6MTFRASE"/>
</dbReference>
<keyword evidence="2 5" id="KW-0808">Transferase</keyword>
<name>A0A7X3SJB2_9FIRM</name>
<dbReference type="Pfam" id="PF02384">
    <property type="entry name" value="N6_Mtase"/>
    <property type="match status" value="1"/>
</dbReference>
<keyword evidence="3" id="KW-0949">S-adenosyl-L-methionine</keyword>
<accession>A0A7X3SJB2</accession>
<dbReference type="PANTHER" id="PTHR33841:SF5">
    <property type="entry name" value="DNA METHYLASE (MODIFICATION METHYLASE) (METHYLTRANSFERASE)-RELATED"/>
    <property type="match status" value="1"/>
</dbReference>
<evidence type="ECO:0000313" key="6">
    <source>
        <dbReference type="Proteomes" id="UP000460412"/>
    </source>
</evidence>
<dbReference type="InterPro" id="IPR050953">
    <property type="entry name" value="N4_N6_ade-DNA_methylase"/>
</dbReference>
<evidence type="ECO:0000313" key="5">
    <source>
        <dbReference type="EMBL" id="MXP76195.1"/>
    </source>
</evidence>